<dbReference type="Pfam" id="PF13374">
    <property type="entry name" value="TPR_10"/>
    <property type="match status" value="1"/>
</dbReference>
<feature type="domain" description="NB-ARC" evidence="1">
    <location>
        <begin position="173"/>
        <end position="313"/>
    </location>
</feature>
<accession>A0ABS4U051</accession>
<reference evidence="2 3" key="1">
    <citation type="submission" date="2021-03" db="EMBL/GenBank/DDBJ databases">
        <title>Sequencing the genomes of 1000 actinobacteria strains.</title>
        <authorList>
            <person name="Klenk H.-P."/>
        </authorList>
    </citation>
    <scope>NUCLEOTIDE SEQUENCE [LARGE SCALE GENOMIC DNA]</scope>
    <source>
        <strain evidence="2 3">DSM 46670</strain>
    </source>
</reference>
<comment type="caution">
    <text evidence="2">The sequence shown here is derived from an EMBL/GenBank/DDBJ whole genome shotgun (WGS) entry which is preliminary data.</text>
</comment>
<dbReference type="Proteomes" id="UP001519332">
    <property type="component" value="Unassembled WGS sequence"/>
</dbReference>
<proteinExistence type="predicted"/>
<dbReference type="RefSeq" id="WP_209646713.1">
    <property type="nucleotide sequence ID" value="NZ_JAGINW010000001.1"/>
</dbReference>
<organism evidence="2 3">
    <name type="scientific">Kibdelosporangium banguiense</name>
    <dbReference type="NCBI Taxonomy" id="1365924"/>
    <lineage>
        <taxon>Bacteria</taxon>
        <taxon>Bacillati</taxon>
        <taxon>Actinomycetota</taxon>
        <taxon>Actinomycetes</taxon>
        <taxon>Pseudonocardiales</taxon>
        <taxon>Pseudonocardiaceae</taxon>
        <taxon>Kibdelosporangium</taxon>
    </lineage>
</organism>
<dbReference type="InterPro" id="IPR011990">
    <property type="entry name" value="TPR-like_helical_dom_sf"/>
</dbReference>
<keyword evidence="3" id="KW-1185">Reference proteome</keyword>
<gene>
    <name evidence="2" type="ORF">JOF56_010418</name>
</gene>
<dbReference type="Pfam" id="PF00931">
    <property type="entry name" value="NB-ARC"/>
    <property type="match status" value="1"/>
</dbReference>
<evidence type="ECO:0000313" key="2">
    <source>
        <dbReference type="EMBL" id="MBP2330033.1"/>
    </source>
</evidence>
<dbReference type="Gene3D" id="1.25.40.10">
    <property type="entry name" value="Tetratricopeptide repeat domain"/>
    <property type="match status" value="2"/>
</dbReference>
<dbReference type="Gene3D" id="3.40.50.300">
    <property type="entry name" value="P-loop containing nucleotide triphosphate hydrolases"/>
    <property type="match status" value="1"/>
</dbReference>
<dbReference type="InterPro" id="IPR002182">
    <property type="entry name" value="NB-ARC"/>
</dbReference>
<dbReference type="SUPFAM" id="SSF52540">
    <property type="entry name" value="P-loop containing nucleoside triphosphate hydrolases"/>
    <property type="match status" value="1"/>
</dbReference>
<dbReference type="InterPro" id="IPR027417">
    <property type="entry name" value="P-loop_NTPase"/>
</dbReference>
<name>A0ABS4U051_9PSEU</name>
<dbReference type="PANTHER" id="PTHR46082">
    <property type="entry name" value="ATP/GTP-BINDING PROTEIN-RELATED"/>
    <property type="match status" value="1"/>
</dbReference>
<evidence type="ECO:0000259" key="1">
    <source>
        <dbReference type="Pfam" id="PF00931"/>
    </source>
</evidence>
<dbReference type="EMBL" id="JAGINW010000001">
    <property type="protein sequence ID" value="MBP2330033.1"/>
    <property type="molecule type" value="Genomic_DNA"/>
</dbReference>
<dbReference type="SUPFAM" id="SSF48452">
    <property type="entry name" value="TPR-like"/>
    <property type="match status" value="1"/>
</dbReference>
<dbReference type="InterPro" id="IPR053137">
    <property type="entry name" value="NLR-like"/>
</dbReference>
<sequence>MSADVAREWFRTELDRLRRQSGSPSIRDLVASTRKKSKYWSVLNNLTDKAGLPPPKELSRSTLHDLLSCKTVKGPAAWPVKMFVLACVAWRQYHGGPKPPRHALLALLAEWEQRRVIYEDLLLVAATTEGAGSPVRIGWPLPMTADPLQERDIVVELDKATRCAGAIELTQRTLVLEGTGGVGKTQLAADFARRIAGDQEIRLVLWASAGSRDTVLSAYAAAAFELGLADADAPLADAAQQLQAWLARGCERWVVVLDDVQNPADLQGLWPEPGSAGRVVVTTRYRDESWNRTDRGVITVDVFTPDESAAYLAHKFARSPELGDGAAELAAALGHLPIALAQATAYQLSRRLSGHQYLDRLTDQRRTLRDVLPGPAELLPDDQPYTVAEIWSLSIELADTLTPPGLARPLLAVASLLDPTGIPDSVLRNAQVARYLGQRVDSDAVHEALWVLHRLNLVTVDGLMVRMHALVHRTTREAARTELTAPEAWHQLVHAAADGIAAAGNDRINSTNRDLLNSLRQNAQVLIGHGGDALWTPDGHVVLFGVGEMLLRFSHAGDAAAYFKILADTACERLGATHVDTYLARARYATCLEETGQPKLAVAEMEQIVADCGRTLGIENPTTLNHMGNLAGHRGRADDIAGAVRDYEHLVGLRTRIQGANHRNTLMSRSNLARWRGEAGDIPGAIQAFSELVPLVARVCGPLDHQTLITLSNHASWVGELDPLAGLAEYLQLLPKQMTRLGAASERTLTTRRNIAMLLGEAGYLTEAIREFTLLIADYGRFLHPDRLEALAARHDLATLLIDVPDVPGALRILRELLADRTRILGAGHPATAATREMIENTLRDNPE</sequence>
<evidence type="ECO:0000313" key="3">
    <source>
        <dbReference type="Proteomes" id="UP001519332"/>
    </source>
</evidence>
<protein>
    <recommendedName>
        <fullName evidence="1">NB-ARC domain-containing protein</fullName>
    </recommendedName>
</protein>
<dbReference type="PANTHER" id="PTHR46082:SF6">
    <property type="entry name" value="AAA+ ATPASE DOMAIN-CONTAINING PROTEIN-RELATED"/>
    <property type="match status" value="1"/>
</dbReference>